<dbReference type="PANTHER" id="PTHR33362:SF5">
    <property type="entry name" value="C4-DICARBOXYLATE TRAP TRANSPORTER LARGE PERMEASE PROTEIN DCTM"/>
    <property type="match status" value="1"/>
</dbReference>
<sequence length="432" mass="46016">MDPIAVGIVGMAVFLLLLVVGVPVGVAMTLVGLGGFAWLVSWEAAVGKAALIPFTTVTDYNFAVVPAFILMAQIFSVTGMGSRLYDFCEKWIGFMRGGLAMATIFAAAIFSAISSSTIATVVTIGAIAIPEMMRRRYDPGFAGATVAAAGGLGILIPPSSILILYGLMTEQSIRELFRAGIVPGVALAAAYAIAVAIICRMRPTYAAAGVRYSMKEKWKALLGVWETILLILLTLGGLFSGWFTPTEAGAVGASGAMFIGLARRKLTFPGLMQALKATTASSGMVALILIGGFLFNYFVAVTGMTEALIEAVESLKVPATVAMLVVTLAYLVLGTFMDSLAMLLLTIPFMFPFVQSLGYDPIWFGVYAVMVMEMANLSPPVGLNVFVLSGLVRDMPLEAIFRRVTPFVLAQLAVTLLMIYFPEFVTFVNHRP</sequence>
<evidence type="ECO:0000256" key="6">
    <source>
        <dbReference type="ARBA" id="ARBA00023136"/>
    </source>
</evidence>
<feature type="transmembrane region" description="Helical" evidence="7">
    <location>
        <begin position="340"/>
        <end position="358"/>
    </location>
</feature>
<keyword evidence="5 7" id="KW-1133">Transmembrane helix</keyword>
<reference evidence="9 10" key="1">
    <citation type="submission" date="2016-12" db="EMBL/GenBank/DDBJ databases">
        <title>Candidatus Reconcilibacillus cellulovorans genome.</title>
        <authorList>
            <person name="Kolinko S."/>
            <person name="Wu Y.-W."/>
            <person name="Tachea F."/>
            <person name="Denzel E."/>
            <person name="Hiras J."/>
            <person name="Baecker N."/>
            <person name="Chan L.J."/>
            <person name="Eichorst S.A."/>
            <person name="Frey D."/>
            <person name="Adams P.D."/>
            <person name="Pray T."/>
            <person name="Tanjore D."/>
            <person name="Petzold C.J."/>
            <person name="Gladden J.M."/>
            <person name="Simmons B.A."/>
            <person name="Singer S.W."/>
        </authorList>
    </citation>
    <scope>NUCLEOTIDE SEQUENCE [LARGE SCALE GENOMIC DNA]</scope>
    <source>
        <strain evidence="9">JTherm</strain>
    </source>
</reference>
<dbReference type="Pfam" id="PF06808">
    <property type="entry name" value="DctM"/>
    <property type="match status" value="1"/>
</dbReference>
<dbReference type="NCBIfam" id="TIGR00786">
    <property type="entry name" value="dctM"/>
    <property type="match status" value="1"/>
</dbReference>
<protein>
    <recommendedName>
        <fullName evidence="8">TRAP C4-dicarboxylate transport system permease DctM subunit domain-containing protein</fullName>
    </recommendedName>
</protein>
<evidence type="ECO:0000259" key="8">
    <source>
        <dbReference type="Pfam" id="PF06808"/>
    </source>
</evidence>
<evidence type="ECO:0000256" key="1">
    <source>
        <dbReference type="ARBA" id="ARBA00004429"/>
    </source>
</evidence>
<dbReference type="GO" id="GO:0022857">
    <property type="term" value="F:transmembrane transporter activity"/>
    <property type="evidence" value="ECO:0007669"/>
    <property type="project" value="TreeGrafter"/>
</dbReference>
<feature type="domain" description="TRAP C4-dicarboxylate transport system permease DctM subunit" evidence="8">
    <location>
        <begin position="12"/>
        <end position="424"/>
    </location>
</feature>
<gene>
    <name evidence="9" type="ORF">BLM47_04130</name>
</gene>
<dbReference type="InterPro" id="IPR010656">
    <property type="entry name" value="DctM"/>
</dbReference>
<dbReference type="PANTHER" id="PTHR33362">
    <property type="entry name" value="SIALIC ACID TRAP TRANSPORTER PERMEASE PROTEIN SIAT-RELATED"/>
    <property type="match status" value="1"/>
</dbReference>
<feature type="transmembrane region" description="Helical" evidence="7">
    <location>
        <begin position="6"/>
        <end position="39"/>
    </location>
</feature>
<feature type="transmembrane region" description="Helical" evidence="7">
    <location>
        <begin position="141"/>
        <end position="168"/>
    </location>
</feature>
<comment type="subcellular location">
    <subcellularLocation>
        <location evidence="1">Cell inner membrane</location>
        <topology evidence="1">Multi-pass membrane protein</topology>
    </subcellularLocation>
</comment>
<keyword evidence="3" id="KW-0997">Cell inner membrane</keyword>
<evidence type="ECO:0000256" key="7">
    <source>
        <dbReference type="SAM" id="Phobius"/>
    </source>
</evidence>
<dbReference type="Proteomes" id="UP000243688">
    <property type="component" value="Unassembled WGS sequence"/>
</dbReference>
<keyword evidence="4 7" id="KW-0812">Transmembrane</keyword>
<comment type="caution">
    <text evidence="9">The sequence shown here is derived from an EMBL/GenBank/DDBJ whole genome shotgun (WGS) entry which is preliminary data.</text>
</comment>
<evidence type="ECO:0000256" key="3">
    <source>
        <dbReference type="ARBA" id="ARBA00022519"/>
    </source>
</evidence>
<feature type="transmembrane region" description="Helical" evidence="7">
    <location>
        <begin position="220"/>
        <end position="239"/>
    </location>
</feature>
<evidence type="ECO:0000256" key="2">
    <source>
        <dbReference type="ARBA" id="ARBA00022475"/>
    </source>
</evidence>
<evidence type="ECO:0000313" key="10">
    <source>
        <dbReference type="Proteomes" id="UP000243688"/>
    </source>
</evidence>
<name>A0A2A6E2I0_9BACL</name>
<keyword evidence="2" id="KW-1003">Cell membrane</keyword>
<dbReference type="EMBL" id="MOXJ01000006">
    <property type="protein sequence ID" value="PDO11016.1"/>
    <property type="molecule type" value="Genomic_DNA"/>
</dbReference>
<organism evidence="9 10">
    <name type="scientific">Candidatus Reconcilbacillus cellulovorans</name>
    <dbReference type="NCBI Taxonomy" id="1906605"/>
    <lineage>
        <taxon>Bacteria</taxon>
        <taxon>Bacillati</taxon>
        <taxon>Bacillota</taxon>
        <taxon>Bacilli</taxon>
        <taxon>Bacillales</taxon>
        <taxon>Paenibacillaceae</taxon>
        <taxon>Candidatus Reconcilbacillus</taxon>
    </lineage>
</organism>
<feature type="transmembrane region" description="Helical" evidence="7">
    <location>
        <begin position="99"/>
        <end position="129"/>
    </location>
</feature>
<dbReference type="GO" id="GO:0005886">
    <property type="term" value="C:plasma membrane"/>
    <property type="evidence" value="ECO:0007669"/>
    <property type="project" value="UniProtKB-SubCell"/>
</dbReference>
<accession>A0A2A6E2I0</accession>
<evidence type="ECO:0000313" key="9">
    <source>
        <dbReference type="EMBL" id="PDO11016.1"/>
    </source>
</evidence>
<evidence type="ECO:0000256" key="4">
    <source>
        <dbReference type="ARBA" id="ARBA00022692"/>
    </source>
</evidence>
<keyword evidence="6 7" id="KW-0472">Membrane</keyword>
<feature type="transmembrane region" description="Helical" evidence="7">
    <location>
        <begin position="180"/>
        <end position="199"/>
    </location>
</feature>
<feature type="transmembrane region" description="Helical" evidence="7">
    <location>
        <begin position="274"/>
        <end position="295"/>
    </location>
</feature>
<dbReference type="PIRSF" id="PIRSF006066">
    <property type="entry name" value="HI0050"/>
    <property type="match status" value="1"/>
</dbReference>
<dbReference type="AlphaFoldDB" id="A0A2A6E2I0"/>
<feature type="transmembrane region" description="Helical" evidence="7">
    <location>
        <begin position="364"/>
        <end position="392"/>
    </location>
</feature>
<feature type="transmembrane region" description="Helical" evidence="7">
    <location>
        <begin position="404"/>
        <end position="422"/>
    </location>
</feature>
<dbReference type="InterPro" id="IPR004681">
    <property type="entry name" value="TRAP_DctM"/>
</dbReference>
<feature type="transmembrane region" description="Helical" evidence="7">
    <location>
        <begin position="60"/>
        <end position="79"/>
    </location>
</feature>
<proteinExistence type="predicted"/>
<evidence type="ECO:0000256" key="5">
    <source>
        <dbReference type="ARBA" id="ARBA00022989"/>
    </source>
</evidence>